<dbReference type="Pfam" id="PF08624">
    <property type="entry name" value="CRC_subunit"/>
    <property type="match status" value="1"/>
</dbReference>
<keyword evidence="2" id="KW-0804">Transcription</keyword>
<dbReference type="EMBL" id="JAHMUF010000001">
    <property type="protein sequence ID" value="KAG7196119.1"/>
    <property type="molecule type" value="Genomic_DNA"/>
</dbReference>
<dbReference type="GeneID" id="66113505"/>
<keyword evidence="1" id="KW-0805">Transcription regulation</keyword>
<accession>A0A9P7VE22</accession>
<feature type="compositionally biased region" description="Basic residues" evidence="3">
    <location>
        <begin position="73"/>
        <end position="82"/>
    </location>
</feature>
<evidence type="ECO:0000256" key="3">
    <source>
        <dbReference type="SAM" id="MobiDB-lite"/>
    </source>
</evidence>
<feature type="compositionally biased region" description="Basic residues" evidence="3">
    <location>
        <begin position="1"/>
        <end position="15"/>
    </location>
</feature>
<reference evidence="4" key="1">
    <citation type="submission" date="2021-03" db="EMBL/GenBank/DDBJ databases">
        <authorList>
            <person name="Palmer J.M."/>
        </authorList>
    </citation>
    <scope>NUCLEOTIDE SEQUENCE</scope>
    <source>
        <strain evidence="4">ARV_011</strain>
    </source>
</reference>
<dbReference type="RefSeq" id="XP_043051664.1">
    <property type="nucleotide sequence ID" value="XM_043190987.1"/>
</dbReference>
<organism evidence="4 5">
    <name type="scientific">Scheffersomyces spartinae</name>
    <dbReference type="NCBI Taxonomy" id="45513"/>
    <lineage>
        <taxon>Eukaryota</taxon>
        <taxon>Fungi</taxon>
        <taxon>Dikarya</taxon>
        <taxon>Ascomycota</taxon>
        <taxon>Saccharomycotina</taxon>
        <taxon>Pichiomycetes</taxon>
        <taxon>Debaryomycetaceae</taxon>
        <taxon>Scheffersomyces</taxon>
    </lineage>
</organism>
<evidence type="ECO:0000313" key="4">
    <source>
        <dbReference type="EMBL" id="KAG7196119.1"/>
    </source>
</evidence>
<evidence type="ECO:0000256" key="1">
    <source>
        <dbReference type="ARBA" id="ARBA00023015"/>
    </source>
</evidence>
<feature type="compositionally biased region" description="Basic and acidic residues" evidence="3">
    <location>
        <begin position="16"/>
        <end position="33"/>
    </location>
</feature>
<feature type="region of interest" description="Disordered" evidence="3">
    <location>
        <begin position="1"/>
        <end position="168"/>
    </location>
</feature>
<dbReference type="PANTHER" id="PTHR22597">
    <property type="entry name" value="POLYCOMB GROUP PROTEIN"/>
    <property type="match status" value="1"/>
</dbReference>
<comment type="caution">
    <text evidence="4">The sequence shown here is derived from an EMBL/GenBank/DDBJ whole genome shotgun (WGS) entry which is preliminary data.</text>
</comment>
<dbReference type="PANTHER" id="PTHR22597:SF3">
    <property type="entry name" value="CHROMATIN STRUCTURE-REMODELING COMPLEX SUBUNIT RSC7"/>
    <property type="match status" value="1"/>
</dbReference>
<feature type="compositionally biased region" description="Basic and acidic residues" evidence="3">
    <location>
        <begin position="151"/>
        <end position="162"/>
    </location>
</feature>
<dbReference type="GO" id="GO:0031490">
    <property type="term" value="F:chromatin DNA binding"/>
    <property type="evidence" value="ECO:0007669"/>
    <property type="project" value="TreeGrafter"/>
</dbReference>
<evidence type="ECO:0000313" key="5">
    <source>
        <dbReference type="Proteomes" id="UP000790833"/>
    </source>
</evidence>
<gene>
    <name evidence="4" type="ORF">KQ657_000131</name>
</gene>
<dbReference type="OrthoDB" id="5598844at2759"/>
<evidence type="ECO:0008006" key="6">
    <source>
        <dbReference type="Google" id="ProtNLM"/>
    </source>
</evidence>
<protein>
    <recommendedName>
        <fullName evidence="6">Chromatin structure-remodeling complex subunit RSC7</fullName>
    </recommendedName>
</protein>
<dbReference type="Proteomes" id="UP000790833">
    <property type="component" value="Unassembled WGS sequence"/>
</dbReference>
<dbReference type="GO" id="GO:0016586">
    <property type="term" value="C:RSC-type complex"/>
    <property type="evidence" value="ECO:0007669"/>
    <property type="project" value="TreeGrafter"/>
</dbReference>
<feature type="compositionally biased region" description="Acidic residues" evidence="3">
    <location>
        <begin position="123"/>
        <end position="150"/>
    </location>
</feature>
<evidence type="ECO:0000256" key="2">
    <source>
        <dbReference type="ARBA" id="ARBA00023163"/>
    </source>
</evidence>
<proteinExistence type="predicted"/>
<keyword evidence="5" id="KW-1185">Reference proteome</keyword>
<dbReference type="InterPro" id="IPR013933">
    <property type="entry name" value="CRC_Rsc7/Swp82"/>
</dbReference>
<dbReference type="AlphaFoldDB" id="A0A9P7VE22"/>
<name>A0A9P7VE22_9ASCO</name>
<feature type="compositionally biased region" description="Acidic residues" evidence="3">
    <location>
        <begin position="34"/>
        <end position="69"/>
    </location>
</feature>
<sequence>MARKTGRLRGRRVATKPKEIEKETEVTEEIVKNDEDDDYIEDGEEVDEVDVEEEEEEEEEDDDDDDDDEQVRSRRATRKRKAAALQDEERNSEDENEQNSTQQEKRQKQEPEEEEGEAKGEGEAEGAGEGDEDEDDEDEEEEDGDEDEGNEESKLTNKPERKVPKKRGRKKLRITVLEDGAFDEDGNPLNIRDEEVIIENEDPKGLEKVDELGFLKGGRRYRVKTFTILNHGDKQFMVSTEPARLVGFRDSYLLFKTHRSLFKKVCNYEEKMDLIERHIIPNSYKGRSVNLVTARSIFREFGAKIIYDGKKVIDDFWEQRAIDNGDIPGTYADPTEVRHVIPSESEIPSGSGNTPVSSTTLFNYQHDPTWMYLIAAQTREYNTKLLEQRSLVIIRGLKDVYTGLTFYPLSTQPTKSTLVKVEDSKDTVYEAYVDNPNILRKYTGLSTIPKNILEELDDQELLNEIKSQQDYELLLK</sequence>